<dbReference type="PROSITE" id="PS50893">
    <property type="entry name" value="ABC_TRANSPORTER_2"/>
    <property type="match status" value="1"/>
</dbReference>
<evidence type="ECO:0000256" key="1">
    <source>
        <dbReference type="ARBA" id="ARBA00005417"/>
    </source>
</evidence>
<reference evidence="7" key="1">
    <citation type="journal article" date="2019" name="Int. J. Syst. Evol. Microbiol.">
        <title>The Global Catalogue of Microorganisms (GCM) 10K type strain sequencing project: providing services to taxonomists for standard genome sequencing and annotation.</title>
        <authorList>
            <consortium name="The Broad Institute Genomics Platform"/>
            <consortium name="The Broad Institute Genome Sequencing Center for Infectious Disease"/>
            <person name="Wu L."/>
            <person name="Ma J."/>
        </authorList>
    </citation>
    <scope>NUCLEOTIDE SEQUENCE [LARGE SCALE GENOMIC DNA]</scope>
    <source>
        <strain evidence="7">KCTC 42217</strain>
    </source>
</reference>
<dbReference type="Proteomes" id="UP001597387">
    <property type="component" value="Unassembled WGS sequence"/>
</dbReference>
<feature type="domain" description="ABC transporter" evidence="5">
    <location>
        <begin position="3"/>
        <end position="230"/>
    </location>
</feature>
<dbReference type="PANTHER" id="PTHR43335:SF4">
    <property type="entry name" value="ABC TRANSPORTER, ATP-BINDING PROTEIN"/>
    <property type="match status" value="1"/>
</dbReference>
<dbReference type="InterPro" id="IPR003439">
    <property type="entry name" value="ABC_transporter-like_ATP-bd"/>
</dbReference>
<dbReference type="PANTHER" id="PTHR43335">
    <property type="entry name" value="ABC TRANSPORTER, ATP-BINDING PROTEIN"/>
    <property type="match status" value="1"/>
</dbReference>
<keyword evidence="7" id="KW-1185">Reference proteome</keyword>
<dbReference type="InterPro" id="IPR027417">
    <property type="entry name" value="P-loop_NTPase"/>
</dbReference>
<evidence type="ECO:0000313" key="7">
    <source>
        <dbReference type="Proteomes" id="UP001597387"/>
    </source>
</evidence>
<evidence type="ECO:0000256" key="3">
    <source>
        <dbReference type="ARBA" id="ARBA00022741"/>
    </source>
</evidence>
<dbReference type="EMBL" id="JBHUHZ010000001">
    <property type="protein sequence ID" value="MFD2160936.1"/>
    <property type="molecule type" value="Genomic_DNA"/>
</dbReference>
<protein>
    <submittedName>
        <fullName evidence="6">ATP-binding cassette domain-containing protein</fullName>
    </submittedName>
</protein>
<proteinExistence type="inferred from homology"/>
<keyword evidence="4 6" id="KW-0067">ATP-binding</keyword>
<keyword evidence="2" id="KW-0813">Transport</keyword>
<keyword evidence="3" id="KW-0547">Nucleotide-binding</keyword>
<evidence type="ECO:0000313" key="6">
    <source>
        <dbReference type="EMBL" id="MFD2160936.1"/>
    </source>
</evidence>
<accession>A0ABW4ZHF7</accession>
<name>A0ABW4ZHF7_9SPHI</name>
<dbReference type="GO" id="GO:0005524">
    <property type="term" value="F:ATP binding"/>
    <property type="evidence" value="ECO:0007669"/>
    <property type="project" value="UniProtKB-KW"/>
</dbReference>
<gene>
    <name evidence="6" type="ORF">ACFSJU_00920</name>
</gene>
<dbReference type="Pfam" id="PF00005">
    <property type="entry name" value="ABC_tran"/>
    <property type="match status" value="1"/>
</dbReference>
<dbReference type="InterPro" id="IPR003593">
    <property type="entry name" value="AAA+_ATPase"/>
</dbReference>
<comment type="similarity">
    <text evidence="1">Belongs to the ABC transporter superfamily.</text>
</comment>
<dbReference type="RefSeq" id="WP_255905195.1">
    <property type="nucleotide sequence ID" value="NZ_JAFMZO010000005.1"/>
</dbReference>
<dbReference type="SUPFAM" id="SSF52540">
    <property type="entry name" value="P-loop containing nucleoside triphosphate hydrolases"/>
    <property type="match status" value="1"/>
</dbReference>
<dbReference type="Gene3D" id="3.40.50.300">
    <property type="entry name" value="P-loop containing nucleotide triphosphate hydrolases"/>
    <property type="match status" value="1"/>
</dbReference>
<evidence type="ECO:0000256" key="2">
    <source>
        <dbReference type="ARBA" id="ARBA00022448"/>
    </source>
</evidence>
<comment type="caution">
    <text evidence="6">The sequence shown here is derived from an EMBL/GenBank/DDBJ whole genome shotgun (WGS) entry which is preliminary data.</text>
</comment>
<dbReference type="SMART" id="SM00382">
    <property type="entry name" value="AAA"/>
    <property type="match status" value="1"/>
</dbReference>
<sequence>MSIIVDQLTKVYGQQRAIDNISFNAEPGKILGFLGPNGAGKSTTMKILAGFIPQTHGRASVAGFDVTGQSLEVRRNLGYLPEHNPLYLDMYVKESMEFVANLHGVANRAARISEVIDLTGLGVEQHKKIGALSKGYRQRVGIAQAIIHDPKVLILDEPTSGLDPNQLVEIRNLLKELGKSKTLVLSTHIMQEVEAICEQVVIINKGQIVANDSLAGLKESHSKNSLEEIFISLTSPAGFSVD</sequence>
<organism evidence="6 7">
    <name type="scientific">Paradesertivirga mongoliensis</name>
    <dbReference type="NCBI Taxonomy" id="2100740"/>
    <lineage>
        <taxon>Bacteria</taxon>
        <taxon>Pseudomonadati</taxon>
        <taxon>Bacteroidota</taxon>
        <taxon>Sphingobacteriia</taxon>
        <taxon>Sphingobacteriales</taxon>
        <taxon>Sphingobacteriaceae</taxon>
        <taxon>Paradesertivirga</taxon>
    </lineage>
</organism>
<evidence type="ECO:0000256" key="4">
    <source>
        <dbReference type="ARBA" id="ARBA00022840"/>
    </source>
</evidence>
<evidence type="ECO:0000259" key="5">
    <source>
        <dbReference type="PROSITE" id="PS50893"/>
    </source>
</evidence>